<dbReference type="EMBL" id="CP003415">
    <property type="protein sequence ID" value="AFI89752.1"/>
    <property type="molecule type" value="Genomic_DNA"/>
</dbReference>
<reference evidence="2 3" key="1">
    <citation type="journal article" date="2012" name="J. Bacteriol.">
        <title>Genome sequence of Pectobacterium sp. strain SCC3193.</title>
        <authorList>
            <person name="Koskinen J.P."/>
            <person name="Laine P."/>
            <person name="Niemi O."/>
            <person name="Nykyri J."/>
            <person name="Harjunpaa H."/>
            <person name="Auvinen P."/>
            <person name="Paulin L."/>
            <person name="Pirhonen M."/>
            <person name="Palva T."/>
            <person name="Holm L."/>
        </authorList>
    </citation>
    <scope>NUCLEOTIDE SEQUENCE [LARGE SCALE GENOMIC DNA]</scope>
    <source>
        <strain evidence="2 3">SCC3193</strain>
    </source>
</reference>
<dbReference type="Proteomes" id="UP000008044">
    <property type="component" value="Chromosome"/>
</dbReference>
<dbReference type="HOGENOM" id="CLU_1413983_0_0_6"/>
<evidence type="ECO:0000313" key="3">
    <source>
        <dbReference type="Proteomes" id="UP000008044"/>
    </source>
</evidence>
<gene>
    <name evidence="2" type="ordered locus">W5S_1660</name>
</gene>
<evidence type="ECO:0000313" key="2">
    <source>
        <dbReference type="EMBL" id="AFI89752.1"/>
    </source>
</evidence>
<dbReference type="AlphaFoldDB" id="A0A0H3I134"/>
<keyword evidence="1" id="KW-0175">Coiled coil</keyword>
<dbReference type="KEGG" id="pec:W5S_1660"/>
<dbReference type="OrthoDB" id="10019017at2"/>
<protein>
    <submittedName>
        <fullName evidence="2">Uncharacterized protein</fullName>
    </submittedName>
</protein>
<proteinExistence type="predicted"/>
<organism evidence="2 3">
    <name type="scientific">Pectobacterium parmentieri</name>
    <dbReference type="NCBI Taxonomy" id="1905730"/>
    <lineage>
        <taxon>Bacteria</taxon>
        <taxon>Pseudomonadati</taxon>
        <taxon>Pseudomonadota</taxon>
        <taxon>Gammaproteobacteria</taxon>
        <taxon>Enterobacterales</taxon>
        <taxon>Pectobacteriaceae</taxon>
        <taxon>Pectobacterium</taxon>
    </lineage>
</organism>
<name>A0A0H3I134_PECPM</name>
<evidence type="ECO:0000256" key="1">
    <source>
        <dbReference type="SAM" id="Coils"/>
    </source>
</evidence>
<dbReference type="RefSeq" id="WP_014699410.1">
    <property type="nucleotide sequence ID" value="NC_017845.1"/>
</dbReference>
<accession>A0A0H3I134</accession>
<sequence length="192" mass="22547">MNGFFLSISEVHESDNQSGYYIFDCFGNCIGYASSLELAYSLIIHYINLLLKTYKNSLELPENFENIKKERENNICNDKNKTEYVNSILFSLENTSVPVKDFFLPEKLKVNLKFKNKITGNFIFETNQINEVHENIINDLLEKENKEEERKKIISEILSYKNKPNTSECIEAIKKIYQENKSNSIYKRKKTI</sequence>
<feature type="coiled-coil region" evidence="1">
    <location>
        <begin position="130"/>
        <end position="163"/>
    </location>
</feature>